<dbReference type="Pfam" id="PF01250">
    <property type="entry name" value="Ribosomal_S6"/>
    <property type="match status" value="1"/>
</dbReference>
<evidence type="ECO:0000256" key="1">
    <source>
        <dbReference type="ARBA" id="ARBA00009512"/>
    </source>
</evidence>
<keyword evidence="4" id="KW-0687">Ribonucleoprotein</keyword>
<evidence type="ECO:0000256" key="4">
    <source>
        <dbReference type="HAMAP-Rule" id="MF_00360"/>
    </source>
</evidence>
<dbReference type="GO" id="GO:0005840">
    <property type="term" value="C:ribosome"/>
    <property type="evidence" value="ECO:0007669"/>
    <property type="project" value="UniProtKB-KW"/>
</dbReference>
<feature type="compositionally biased region" description="Polar residues" evidence="5">
    <location>
        <begin position="112"/>
        <end position="122"/>
    </location>
</feature>
<dbReference type="STRING" id="29557.MGALLINA_04360"/>
<keyword evidence="7" id="KW-1185">Reference proteome</keyword>
<dbReference type="InterPro" id="IPR014717">
    <property type="entry name" value="Transl_elong_EF1B/ribsomal_bS6"/>
</dbReference>
<evidence type="ECO:0000256" key="2">
    <source>
        <dbReference type="ARBA" id="ARBA00035104"/>
    </source>
</evidence>
<accession>A0A168RDC6</accession>
<evidence type="ECO:0000313" key="6">
    <source>
        <dbReference type="EMBL" id="OAB48865.1"/>
    </source>
</evidence>
<protein>
    <recommendedName>
        <fullName evidence="3 4">Small ribosomal subunit protein bS6</fullName>
    </recommendedName>
</protein>
<dbReference type="SUPFAM" id="SSF54995">
    <property type="entry name" value="Ribosomal protein S6"/>
    <property type="match status" value="1"/>
</dbReference>
<dbReference type="OrthoDB" id="9812702at2"/>
<keyword evidence="4" id="KW-0699">rRNA-binding</keyword>
<gene>
    <name evidence="4 6" type="primary">rpsF</name>
    <name evidence="6" type="ORF">MGALLINA_04360</name>
</gene>
<comment type="caution">
    <text evidence="6">The sequence shown here is derived from an EMBL/GenBank/DDBJ whole genome shotgun (WGS) entry which is preliminary data.</text>
</comment>
<dbReference type="InterPro" id="IPR035980">
    <property type="entry name" value="Ribosomal_bS6_sf"/>
</dbReference>
<sequence>MNKYEIMLLVNIKADPEIGFSLVKSVFGEANVTKAEKLELTNLAYRIQKSEKAHYLLFEVNSESKNIAEFTRRSNILKEVLRQLVINLDTEKGYGKVRKVRAKKSFDKTNLRPRTNSQNTKPAENKESKAE</sequence>
<dbReference type="GO" id="GO:0006412">
    <property type="term" value="P:translation"/>
    <property type="evidence" value="ECO:0007669"/>
    <property type="project" value="UniProtKB-UniRule"/>
</dbReference>
<dbReference type="CDD" id="cd00473">
    <property type="entry name" value="bS6"/>
    <property type="match status" value="1"/>
</dbReference>
<keyword evidence="4" id="KW-0694">RNA-binding</keyword>
<reference evidence="6 7" key="1">
    <citation type="submission" date="2016-03" db="EMBL/GenBank/DDBJ databases">
        <title>Genome sequence of Mycoplasma gallinarum strain Mgn_IPT.</title>
        <authorList>
            <person name="Yacoub E."/>
            <person name="Sirand-Pugnet P."/>
            <person name="Barre A."/>
            <person name="Maurier F."/>
            <person name="Blanchard A."/>
            <person name="Ben Abdelmoumen B.M."/>
        </authorList>
    </citation>
    <scope>NUCLEOTIDE SEQUENCE [LARGE SCALE GENOMIC DNA]</scope>
    <source>
        <strain evidence="6 7">Mgn_IPT</strain>
    </source>
</reference>
<dbReference type="HAMAP" id="MF_00360">
    <property type="entry name" value="Ribosomal_bS6"/>
    <property type="match status" value="1"/>
</dbReference>
<dbReference type="EMBL" id="LVLH01000035">
    <property type="protein sequence ID" value="OAB48865.1"/>
    <property type="molecule type" value="Genomic_DNA"/>
</dbReference>
<dbReference type="GO" id="GO:0019843">
    <property type="term" value="F:rRNA binding"/>
    <property type="evidence" value="ECO:0007669"/>
    <property type="project" value="UniProtKB-UniRule"/>
</dbReference>
<dbReference type="GO" id="GO:1990904">
    <property type="term" value="C:ribonucleoprotein complex"/>
    <property type="evidence" value="ECO:0007669"/>
    <property type="project" value="UniProtKB-KW"/>
</dbReference>
<proteinExistence type="inferred from homology"/>
<organism evidence="6 7">
    <name type="scientific">Mycoplasmopsis gallinarum</name>
    <dbReference type="NCBI Taxonomy" id="29557"/>
    <lineage>
        <taxon>Bacteria</taxon>
        <taxon>Bacillati</taxon>
        <taxon>Mycoplasmatota</taxon>
        <taxon>Mycoplasmoidales</taxon>
        <taxon>Metamycoplasmataceae</taxon>
        <taxon>Mycoplasmopsis</taxon>
    </lineage>
</organism>
<name>A0A168RDC6_9BACT</name>
<comment type="similarity">
    <text evidence="1 4">Belongs to the bacterial ribosomal protein bS6 family.</text>
</comment>
<dbReference type="InterPro" id="IPR020814">
    <property type="entry name" value="Ribosomal_S6_plastid/chlpt"/>
</dbReference>
<comment type="function">
    <text evidence="2 4">Binds together with bS18 to 16S ribosomal RNA.</text>
</comment>
<dbReference type="PATRIC" id="fig|29557.3.peg.428"/>
<dbReference type="Gene3D" id="3.30.70.60">
    <property type="match status" value="1"/>
</dbReference>
<dbReference type="GO" id="GO:0003735">
    <property type="term" value="F:structural constituent of ribosome"/>
    <property type="evidence" value="ECO:0007669"/>
    <property type="project" value="InterPro"/>
</dbReference>
<evidence type="ECO:0000256" key="3">
    <source>
        <dbReference type="ARBA" id="ARBA00035294"/>
    </source>
</evidence>
<dbReference type="NCBIfam" id="TIGR00166">
    <property type="entry name" value="S6"/>
    <property type="match status" value="1"/>
</dbReference>
<dbReference type="RefSeq" id="WP_063626215.1">
    <property type="nucleotide sequence ID" value="NZ_LVLH01000035.1"/>
</dbReference>
<dbReference type="InterPro" id="IPR000529">
    <property type="entry name" value="Ribosomal_bS6"/>
</dbReference>
<dbReference type="AlphaFoldDB" id="A0A168RDC6"/>
<keyword evidence="4 6" id="KW-0689">Ribosomal protein</keyword>
<feature type="region of interest" description="Disordered" evidence="5">
    <location>
        <begin position="102"/>
        <end position="131"/>
    </location>
</feature>
<evidence type="ECO:0000313" key="7">
    <source>
        <dbReference type="Proteomes" id="UP000076983"/>
    </source>
</evidence>
<evidence type="ECO:0000256" key="5">
    <source>
        <dbReference type="SAM" id="MobiDB-lite"/>
    </source>
</evidence>
<dbReference type="Proteomes" id="UP000076983">
    <property type="component" value="Unassembled WGS sequence"/>
</dbReference>